<sequence length="208" mass="23793">MMNKRILFIGDSITECGRHEDQENLGNGYVRILHDYFVTNFPKIKFDMMNQGVGGNRIIDLEERWERDVISLAPNIISISIGINDVWRQLDSPGIDQIYPEDFERIYTGLLEQVISKLNAIIVLMEPTIIEEEVHSIGNEKLKAYVEIVQKLADKYQAILVPTHQCFIQYLKSNGSYGLTMDGVHMNSAGNMLMATKWLEATKDKLNL</sequence>
<proteinExistence type="predicted"/>
<gene>
    <name evidence="2" type="ORF">D8M05_09195</name>
</gene>
<dbReference type="InterPro" id="IPR051532">
    <property type="entry name" value="Ester_Hydrolysis_Enzymes"/>
</dbReference>
<evidence type="ECO:0000313" key="3">
    <source>
        <dbReference type="Proteomes" id="UP000281813"/>
    </source>
</evidence>
<dbReference type="OrthoDB" id="9794725at2"/>
<keyword evidence="3" id="KW-1185">Reference proteome</keyword>
<name>A0A494YZQ9_9BACI</name>
<dbReference type="AlphaFoldDB" id="A0A494YZQ9"/>
<feature type="domain" description="SGNH hydrolase-type esterase" evidence="1">
    <location>
        <begin position="8"/>
        <end position="191"/>
    </location>
</feature>
<dbReference type="Proteomes" id="UP000281813">
    <property type="component" value="Unassembled WGS sequence"/>
</dbReference>
<evidence type="ECO:0000259" key="1">
    <source>
        <dbReference type="Pfam" id="PF13472"/>
    </source>
</evidence>
<organism evidence="2 3">
    <name type="scientific">Oceanobacillus bengalensis</name>
    <dbReference type="NCBI Taxonomy" id="1435466"/>
    <lineage>
        <taxon>Bacteria</taxon>
        <taxon>Bacillati</taxon>
        <taxon>Bacillota</taxon>
        <taxon>Bacilli</taxon>
        <taxon>Bacillales</taxon>
        <taxon>Bacillaceae</taxon>
        <taxon>Oceanobacillus</taxon>
    </lineage>
</organism>
<dbReference type="PANTHER" id="PTHR30383:SF5">
    <property type="entry name" value="SGNH HYDROLASE-TYPE ESTERASE DOMAIN-CONTAINING PROTEIN"/>
    <property type="match status" value="1"/>
</dbReference>
<dbReference type="Gene3D" id="3.40.50.1110">
    <property type="entry name" value="SGNH hydrolase"/>
    <property type="match status" value="1"/>
</dbReference>
<dbReference type="Pfam" id="PF13472">
    <property type="entry name" value="Lipase_GDSL_2"/>
    <property type="match status" value="1"/>
</dbReference>
<protein>
    <submittedName>
        <fullName evidence="2">Hydrolase</fullName>
    </submittedName>
</protein>
<dbReference type="InterPro" id="IPR013830">
    <property type="entry name" value="SGNH_hydro"/>
</dbReference>
<evidence type="ECO:0000313" key="2">
    <source>
        <dbReference type="EMBL" id="RKQ15673.1"/>
    </source>
</evidence>
<keyword evidence="2" id="KW-0378">Hydrolase</keyword>
<dbReference type="PANTHER" id="PTHR30383">
    <property type="entry name" value="THIOESTERASE 1/PROTEASE 1/LYSOPHOSPHOLIPASE L1"/>
    <property type="match status" value="1"/>
</dbReference>
<dbReference type="RefSeq" id="WP_121130996.1">
    <property type="nucleotide sequence ID" value="NZ_JBHUFK010000002.1"/>
</dbReference>
<dbReference type="CDD" id="cd01834">
    <property type="entry name" value="SGNH_hydrolase_like_2"/>
    <property type="match status" value="1"/>
</dbReference>
<reference evidence="2 3" key="1">
    <citation type="journal article" date="2015" name="Antonie Van Leeuwenhoek">
        <title>Oceanobacillus bengalensis sp. nov., a bacterium isolated from seawater of the Bay of Bengal.</title>
        <authorList>
            <person name="Yongchang O."/>
            <person name="Xiang W."/>
            <person name="Wang G."/>
        </authorList>
    </citation>
    <scope>NUCLEOTIDE SEQUENCE [LARGE SCALE GENOMIC DNA]</scope>
    <source>
        <strain evidence="2 3">MCCC 1K00260</strain>
    </source>
</reference>
<dbReference type="SUPFAM" id="SSF52266">
    <property type="entry name" value="SGNH hydrolase"/>
    <property type="match status" value="1"/>
</dbReference>
<dbReference type="GO" id="GO:0004622">
    <property type="term" value="F:phosphatidylcholine lysophospholipase activity"/>
    <property type="evidence" value="ECO:0007669"/>
    <property type="project" value="TreeGrafter"/>
</dbReference>
<dbReference type="InterPro" id="IPR036514">
    <property type="entry name" value="SGNH_hydro_sf"/>
</dbReference>
<comment type="caution">
    <text evidence="2">The sequence shown here is derived from an EMBL/GenBank/DDBJ whole genome shotgun (WGS) entry which is preliminary data.</text>
</comment>
<dbReference type="EMBL" id="RBZO01000012">
    <property type="protein sequence ID" value="RKQ15673.1"/>
    <property type="molecule type" value="Genomic_DNA"/>
</dbReference>
<accession>A0A494YZQ9</accession>